<dbReference type="EMBL" id="ACCF01000071">
    <property type="protein sequence ID" value="EEF68592.1"/>
    <property type="molecule type" value="Genomic_DNA"/>
</dbReference>
<name>B9Y5X9_9FIRM</name>
<proteinExistence type="predicted"/>
<evidence type="ECO:0000313" key="3">
    <source>
        <dbReference type="Proteomes" id="UP000005950"/>
    </source>
</evidence>
<reference evidence="2 3" key="2">
    <citation type="submission" date="2009-02" db="EMBL/GenBank/DDBJ databases">
        <title>Draft genome sequence of Holdemania filiformis DSM 12042.</title>
        <authorList>
            <person name="Sudarsanam P."/>
            <person name="Ley R."/>
            <person name="Guruge J."/>
            <person name="Turnbaugh P.J."/>
            <person name="Mahowald M."/>
            <person name="Liep D."/>
            <person name="Gordon J."/>
        </authorList>
    </citation>
    <scope>NUCLEOTIDE SEQUENCE [LARGE SCALE GENOMIC DNA]</scope>
    <source>
        <strain evidence="2 3">DSM 12042</strain>
    </source>
</reference>
<dbReference type="AlphaFoldDB" id="B9Y5X9"/>
<reference evidence="2 3" key="1">
    <citation type="submission" date="2008-12" db="EMBL/GenBank/DDBJ databases">
        <authorList>
            <person name="Fulton L."/>
            <person name="Clifton S."/>
            <person name="Fulton B."/>
            <person name="Xu J."/>
            <person name="Minx P."/>
            <person name="Pepin K.H."/>
            <person name="Johnson M."/>
            <person name="Bhonagiri V."/>
            <person name="Nash W.E."/>
            <person name="Mardis E.R."/>
            <person name="Wilson R.K."/>
        </authorList>
    </citation>
    <scope>NUCLEOTIDE SEQUENCE [LARGE SCALE GENOMIC DNA]</scope>
    <source>
        <strain evidence="2 3">DSM 12042</strain>
    </source>
</reference>
<dbReference type="HOGENOM" id="CLU_2973271_0_0_9"/>
<evidence type="ECO:0000256" key="1">
    <source>
        <dbReference type="SAM" id="MobiDB-lite"/>
    </source>
</evidence>
<sequence length="58" mass="6381">MAKIKLKQTRKKKKRSARGAPKGREERNIGLILELGKIFGIPFQAGCDGSIRLRTSAG</sequence>
<evidence type="ECO:0000313" key="2">
    <source>
        <dbReference type="EMBL" id="EEF68592.1"/>
    </source>
</evidence>
<protein>
    <submittedName>
        <fullName evidence="2">Uncharacterized protein</fullName>
    </submittedName>
</protein>
<accession>B9Y5X9</accession>
<feature type="region of interest" description="Disordered" evidence="1">
    <location>
        <begin position="1"/>
        <end position="24"/>
    </location>
</feature>
<comment type="caution">
    <text evidence="2">The sequence shown here is derived from an EMBL/GenBank/DDBJ whole genome shotgun (WGS) entry which is preliminary data.</text>
</comment>
<dbReference type="STRING" id="545696.HOLDEFILI_01211"/>
<feature type="compositionally biased region" description="Basic residues" evidence="1">
    <location>
        <begin position="1"/>
        <end position="17"/>
    </location>
</feature>
<gene>
    <name evidence="2" type="ORF">HOLDEFILI_01211</name>
</gene>
<organism evidence="2 3">
    <name type="scientific">Holdemania filiformis DSM 12042</name>
    <dbReference type="NCBI Taxonomy" id="545696"/>
    <lineage>
        <taxon>Bacteria</taxon>
        <taxon>Bacillati</taxon>
        <taxon>Bacillota</taxon>
        <taxon>Erysipelotrichia</taxon>
        <taxon>Erysipelotrichales</taxon>
        <taxon>Erysipelotrichaceae</taxon>
        <taxon>Holdemania</taxon>
    </lineage>
</organism>
<dbReference type="Proteomes" id="UP000005950">
    <property type="component" value="Unassembled WGS sequence"/>
</dbReference>